<comment type="caution">
    <text evidence="2">The sequence shown here is derived from an EMBL/GenBank/DDBJ whole genome shotgun (WGS) entry which is preliminary data.</text>
</comment>
<dbReference type="EMBL" id="JBANRG010000004">
    <property type="protein sequence ID" value="KAK7467391.1"/>
    <property type="molecule type" value="Genomic_DNA"/>
</dbReference>
<keyword evidence="3" id="KW-1185">Reference proteome</keyword>
<dbReference type="EC" id="2.7.1.78" evidence="2"/>
<keyword evidence="2" id="KW-0808">Transferase</keyword>
<evidence type="ECO:0000313" key="3">
    <source>
        <dbReference type="Proteomes" id="UP001498398"/>
    </source>
</evidence>
<organism evidence="2 3">
    <name type="scientific">Marasmiellus scandens</name>
    <dbReference type="NCBI Taxonomy" id="2682957"/>
    <lineage>
        <taxon>Eukaryota</taxon>
        <taxon>Fungi</taxon>
        <taxon>Dikarya</taxon>
        <taxon>Basidiomycota</taxon>
        <taxon>Agaricomycotina</taxon>
        <taxon>Agaricomycetes</taxon>
        <taxon>Agaricomycetidae</taxon>
        <taxon>Agaricales</taxon>
        <taxon>Marasmiineae</taxon>
        <taxon>Omphalotaceae</taxon>
        <taxon>Marasmiellus</taxon>
    </lineage>
</organism>
<dbReference type="Proteomes" id="UP001498398">
    <property type="component" value="Unassembled WGS sequence"/>
</dbReference>
<proteinExistence type="predicted"/>
<evidence type="ECO:0000259" key="1">
    <source>
        <dbReference type="Pfam" id="PF16573"/>
    </source>
</evidence>
<reference evidence="2 3" key="1">
    <citation type="submission" date="2024-01" db="EMBL/GenBank/DDBJ databases">
        <title>A draft genome for the cacao thread blight pathogen Marasmiellus scandens.</title>
        <authorList>
            <person name="Baruah I.K."/>
            <person name="Leung J."/>
            <person name="Bukari Y."/>
            <person name="Amoako-Attah I."/>
            <person name="Meinhardt L.W."/>
            <person name="Bailey B.A."/>
            <person name="Cohen S.P."/>
        </authorList>
    </citation>
    <scope>NUCLEOTIDE SEQUENCE [LARGE SCALE GENOMIC DNA]</scope>
    <source>
        <strain evidence="2 3">GH-19</strain>
    </source>
</reference>
<name>A0ABR1JYG9_9AGAR</name>
<accession>A0ABR1JYG9</accession>
<dbReference type="InterPro" id="IPR032324">
    <property type="entry name" value="Clp1_N"/>
</dbReference>
<dbReference type="Gene3D" id="2.60.120.1030">
    <property type="entry name" value="Clp1, DNA binding domain"/>
    <property type="match status" value="1"/>
</dbReference>
<protein>
    <submittedName>
        <fullName evidence="2">Cleavage polyadenylation factor subunit clp1</fullName>
        <ecNumber evidence="2">2.7.1.78</ecNumber>
    </submittedName>
</protein>
<dbReference type="InterPro" id="IPR038239">
    <property type="entry name" value="Clp1_N_sf"/>
</dbReference>
<sequence length="75" mass="8262">MSESEAATPKQWVLEPENEYRFELEAGSSCAITLVRGRAEIFGAEMVEGKPYVFGSECKAAIFTWLGCAIEISLI</sequence>
<dbReference type="Pfam" id="PF16573">
    <property type="entry name" value="CLP1_N"/>
    <property type="match status" value="1"/>
</dbReference>
<gene>
    <name evidence="2" type="primary">CLP1_2</name>
    <name evidence="2" type="ORF">VKT23_004447</name>
</gene>
<dbReference type="GO" id="GO:0051734">
    <property type="term" value="F:ATP-dependent polynucleotide 5'-hydroxyl-kinase activity"/>
    <property type="evidence" value="ECO:0007669"/>
    <property type="project" value="UniProtKB-EC"/>
</dbReference>
<feature type="domain" description="Clp1 N-terminal" evidence="1">
    <location>
        <begin position="14"/>
        <end position="72"/>
    </location>
</feature>
<evidence type="ECO:0000313" key="2">
    <source>
        <dbReference type="EMBL" id="KAK7467391.1"/>
    </source>
</evidence>